<comment type="function">
    <text evidence="4">Catalyzes the NADPH-dependent reduction of ketopantoate into pantoic acid.</text>
</comment>
<dbReference type="Gene3D" id="3.40.50.720">
    <property type="entry name" value="NAD(P)-binding Rossmann-like Domain"/>
    <property type="match status" value="1"/>
</dbReference>
<dbReference type="PANTHER" id="PTHR21708">
    <property type="entry name" value="PROBABLE 2-DEHYDROPANTOATE 2-REDUCTASE"/>
    <property type="match status" value="1"/>
</dbReference>
<dbReference type="InterPro" id="IPR008927">
    <property type="entry name" value="6-PGluconate_DH-like_C_sf"/>
</dbReference>
<feature type="domain" description="Ketopantoate reductase N-terminal" evidence="5">
    <location>
        <begin position="4"/>
        <end position="149"/>
    </location>
</feature>
<dbReference type="EC" id="1.1.1.169" evidence="4"/>
<comment type="similarity">
    <text evidence="1 4">Belongs to the ketopantoate reductase family.</text>
</comment>
<dbReference type="InterPro" id="IPR051402">
    <property type="entry name" value="KPR-Related"/>
</dbReference>
<evidence type="ECO:0000256" key="2">
    <source>
        <dbReference type="ARBA" id="ARBA00022857"/>
    </source>
</evidence>
<dbReference type="Gene3D" id="1.10.1040.10">
    <property type="entry name" value="N-(1-d-carboxylethyl)-l-norvaline Dehydrogenase, domain 2"/>
    <property type="match status" value="1"/>
</dbReference>
<dbReference type="InterPro" id="IPR036291">
    <property type="entry name" value="NAD(P)-bd_dom_sf"/>
</dbReference>
<dbReference type="NCBIfam" id="TIGR00745">
    <property type="entry name" value="apbA_panE"/>
    <property type="match status" value="1"/>
</dbReference>
<name>A0ABS2PBE3_9BACL</name>
<comment type="caution">
    <text evidence="7">The sequence shown here is derived from an EMBL/GenBank/DDBJ whole genome shotgun (WGS) entry which is preliminary data.</text>
</comment>
<keyword evidence="4" id="KW-0566">Pantothenate biosynthesis</keyword>
<dbReference type="PANTHER" id="PTHR21708:SF26">
    <property type="entry name" value="2-DEHYDROPANTOATE 2-REDUCTASE"/>
    <property type="match status" value="1"/>
</dbReference>
<accession>A0ABS2PBE3</accession>
<dbReference type="InterPro" id="IPR013332">
    <property type="entry name" value="KPR_N"/>
</dbReference>
<dbReference type="InterPro" id="IPR013752">
    <property type="entry name" value="KPA_reductase"/>
</dbReference>
<dbReference type="SUPFAM" id="SSF51735">
    <property type="entry name" value="NAD(P)-binding Rossmann-fold domains"/>
    <property type="match status" value="1"/>
</dbReference>
<keyword evidence="8" id="KW-1185">Reference proteome</keyword>
<evidence type="ECO:0000256" key="1">
    <source>
        <dbReference type="ARBA" id="ARBA00007870"/>
    </source>
</evidence>
<keyword evidence="2 4" id="KW-0521">NADP</keyword>
<evidence type="ECO:0000259" key="6">
    <source>
        <dbReference type="Pfam" id="PF08546"/>
    </source>
</evidence>
<evidence type="ECO:0000256" key="4">
    <source>
        <dbReference type="RuleBase" id="RU362068"/>
    </source>
</evidence>
<feature type="domain" description="Ketopantoate reductase C-terminal" evidence="6">
    <location>
        <begin position="176"/>
        <end position="301"/>
    </location>
</feature>
<evidence type="ECO:0000313" key="7">
    <source>
        <dbReference type="EMBL" id="MBM7632733.1"/>
    </source>
</evidence>
<reference evidence="7 8" key="1">
    <citation type="submission" date="2021-01" db="EMBL/GenBank/DDBJ databases">
        <title>Genomic Encyclopedia of Type Strains, Phase IV (KMG-IV): sequencing the most valuable type-strain genomes for metagenomic binning, comparative biology and taxonomic classification.</title>
        <authorList>
            <person name="Goeker M."/>
        </authorList>
    </citation>
    <scope>NUCLEOTIDE SEQUENCE [LARGE SCALE GENOMIC DNA]</scope>
    <source>
        <strain evidence="7 8">DSM 25540</strain>
    </source>
</reference>
<dbReference type="Pfam" id="PF02558">
    <property type="entry name" value="ApbA"/>
    <property type="match status" value="1"/>
</dbReference>
<sequence>MKLLVIGAGAVGGYFGGRLFEAEKDVTFLVREQKRQQLQKTGLIIESPHGNINIHPPLITTKDSGKFDVILLTTKAYHLEQAIQDFKPFMHDKTIIIPLLNGIAHLETLESYIPKNQVFGGVCFIESTLKDDGTIVHHGDMHTMLYGPRNEQASLSTNEVEQMFQSDKSTFALRENIDSDMWQKYMLITVLSGTTTLFDANIGQIKSSQSAMNVAESLITEVATVIERIDPSMDSERLRKKAQKQWDNLNASFKASMQRDTEKGLAVEADHIPGYLYVQAKAHQIDTPYLEVVYGNLQVYEQKRKDGSL</sequence>
<keyword evidence="3 4" id="KW-0560">Oxidoreductase</keyword>
<dbReference type="SUPFAM" id="SSF48179">
    <property type="entry name" value="6-phosphogluconate dehydrogenase C-terminal domain-like"/>
    <property type="match status" value="1"/>
</dbReference>
<evidence type="ECO:0000313" key="8">
    <source>
        <dbReference type="Proteomes" id="UP000741863"/>
    </source>
</evidence>
<organism evidence="7 8">
    <name type="scientific">Geomicrobium sediminis</name>
    <dbReference type="NCBI Taxonomy" id="1347788"/>
    <lineage>
        <taxon>Bacteria</taxon>
        <taxon>Bacillati</taxon>
        <taxon>Bacillota</taxon>
        <taxon>Bacilli</taxon>
        <taxon>Bacillales</taxon>
        <taxon>Geomicrobium</taxon>
    </lineage>
</organism>
<dbReference type="Proteomes" id="UP000741863">
    <property type="component" value="Unassembled WGS sequence"/>
</dbReference>
<proteinExistence type="inferred from homology"/>
<dbReference type="RefSeq" id="WP_204697084.1">
    <property type="nucleotide sequence ID" value="NZ_JAFBEC010000004.1"/>
</dbReference>
<dbReference type="InterPro" id="IPR013328">
    <property type="entry name" value="6PGD_dom2"/>
</dbReference>
<protein>
    <recommendedName>
        <fullName evidence="4">2-dehydropantoate 2-reductase</fullName>
        <ecNumber evidence="4">1.1.1.169</ecNumber>
    </recommendedName>
    <alternativeName>
        <fullName evidence="4">Ketopantoate reductase</fullName>
    </alternativeName>
</protein>
<gene>
    <name evidence="7" type="ORF">JOD17_001827</name>
</gene>
<evidence type="ECO:0000256" key="3">
    <source>
        <dbReference type="ARBA" id="ARBA00023002"/>
    </source>
</evidence>
<comment type="catalytic activity">
    <reaction evidence="4">
        <text>(R)-pantoate + NADP(+) = 2-dehydropantoate + NADPH + H(+)</text>
        <dbReference type="Rhea" id="RHEA:16233"/>
        <dbReference type="ChEBI" id="CHEBI:11561"/>
        <dbReference type="ChEBI" id="CHEBI:15378"/>
        <dbReference type="ChEBI" id="CHEBI:15980"/>
        <dbReference type="ChEBI" id="CHEBI:57783"/>
        <dbReference type="ChEBI" id="CHEBI:58349"/>
        <dbReference type="EC" id="1.1.1.169"/>
    </reaction>
</comment>
<dbReference type="InterPro" id="IPR003710">
    <property type="entry name" value="ApbA"/>
</dbReference>
<evidence type="ECO:0000259" key="5">
    <source>
        <dbReference type="Pfam" id="PF02558"/>
    </source>
</evidence>
<dbReference type="GO" id="GO:0008677">
    <property type="term" value="F:2-dehydropantoate 2-reductase activity"/>
    <property type="evidence" value="ECO:0007669"/>
    <property type="project" value="UniProtKB-EC"/>
</dbReference>
<comment type="pathway">
    <text evidence="4">Cofactor biosynthesis; (R)-pantothenate biosynthesis; (R)-pantoate from 3-methyl-2-oxobutanoate: step 2/2.</text>
</comment>
<dbReference type="Pfam" id="PF08546">
    <property type="entry name" value="ApbA_C"/>
    <property type="match status" value="1"/>
</dbReference>
<dbReference type="EMBL" id="JAFBEC010000004">
    <property type="protein sequence ID" value="MBM7632733.1"/>
    <property type="molecule type" value="Genomic_DNA"/>
</dbReference>